<feature type="transmembrane region" description="Helical" evidence="9">
    <location>
        <begin position="162"/>
        <end position="184"/>
    </location>
</feature>
<keyword evidence="4" id="KW-1003">Cell membrane</keyword>
<feature type="transmembrane region" description="Helical" evidence="9">
    <location>
        <begin position="6"/>
        <end position="23"/>
    </location>
</feature>
<dbReference type="PANTHER" id="PTHR42703:SF1">
    <property type="entry name" value="NA(+)_H(+) ANTIPORTER SUBUNIT D1"/>
    <property type="match status" value="1"/>
</dbReference>
<comment type="caution">
    <text evidence="11">The sequence shown here is derived from an EMBL/GenBank/DDBJ whole genome shotgun (WGS) entry which is preliminary data.</text>
</comment>
<comment type="similarity">
    <text evidence="2">Belongs to the CPA3 antiporters (TC 2.A.63) subunit D family.</text>
</comment>
<feature type="transmembrane region" description="Helical" evidence="9">
    <location>
        <begin position="271"/>
        <end position="293"/>
    </location>
</feature>
<protein>
    <submittedName>
        <fullName evidence="11">Na+/H+ antiporter subunit D</fullName>
    </submittedName>
</protein>
<proteinExistence type="inferred from homology"/>
<dbReference type="InterPro" id="IPR003918">
    <property type="entry name" value="NADH_UbQ_OxRdtase"/>
</dbReference>
<feature type="transmembrane region" description="Helical" evidence="9">
    <location>
        <begin position="204"/>
        <end position="230"/>
    </location>
</feature>
<comment type="subcellular location">
    <subcellularLocation>
        <location evidence="1">Cell membrane</location>
        <topology evidence="1">Multi-pass membrane protein</topology>
    </subcellularLocation>
    <subcellularLocation>
        <location evidence="8">Membrane</location>
        <topology evidence="8">Multi-pass membrane protein</topology>
    </subcellularLocation>
</comment>
<keyword evidence="3" id="KW-0813">Transport</keyword>
<feature type="transmembrane region" description="Helical" evidence="9">
    <location>
        <begin position="242"/>
        <end position="265"/>
    </location>
</feature>
<keyword evidence="5 8" id="KW-0812">Transmembrane</keyword>
<dbReference type="Proteomes" id="UP001208656">
    <property type="component" value="Unassembled WGS sequence"/>
</dbReference>
<feature type="transmembrane region" description="Helical" evidence="9">
    <location>
        <begin position="370"/>
        <end position="391"/>
    </location>
</feature>
<evidence type="ECO:0000256" key="8">
    <source>
        <dbReference type="RuleBase" id="RU000320"/>
    </source>
</evidence>
<evidence type="ECO:0000313" key="11">
    <source>
        <dbReference type="EMBL" id="MCU9595580.1"/>
    </source>
</evidence>
<name>A0ABT2WJ48_9BACI</name>
<feature type="transmembrane region" description="Helical" evidence="9">
    <location>
        <begin position="107"/>
        <end position="124"/>
    </location>
</feature>
<organism evidence="11 12">
    <name type="scientific">Pallidibacillus thermolactis</name>
    <dbReference type="NCBI Taxonomy" id="251051"/>
    <lineage>
        <taxon>Bacteria</taxon>
        <taxon>Bacillati</taxon>
        <taxon>Bacillota</taxon>
        <taxon>Bacilli</taxon>
        <taxon>Bacillales</taxon>
        <taxon>Bacillaceae</taxon>
        <taxon>Pallidibacillus</taxon>
    </lineage>
</organism>
<feature type="transmembrane region" description="Helical" evidence="9">
    <location>
        <begin position="329"/>
        <end position="349"/>
    </location>
</feature>
<feature type="domain" description="NADH:quinone oxidoreductase/Mrp antiporter transmembrane" evidence="10">
    <location>
        <begin position="127"/>
        <end position="418"/>
    </location>
</feature>
<evidence type="ECO:0000256" key="7">
    <source>
        <dbReference type="ARBA" id="ARBA00023136"/>
    </source>
</evidence>
<evidence type="ECO:0000256" key="6">
    <source>
        <dbReference type="ARBA" id="ARBA00022989"/>
    </source>
</evidence>
<sequence length="495" mass="54573">MNNLVVLPILVPLLAAVILIFFAKNVIVQRYISALSALINIIVALILVREVSEKGIQKLDIGSWPAPFGITLVSDMLSALLVLSTTIIGFVVILYSFKSIGKQREKFYYYSIIQFQIIGVIGAFTTGDIFNMFVFFEVMLMASYVLLVIGGTKRQLRESLKYLTVNVISSAFFVIAIAMLYSVVGTLNMAQIGERITSLNEVPGILTVIAVLFLIVFGMKGAIFPLYFWLPGSYAVPPIPVMALFGALLTKVGVYSIIRTFTLFFNFEQGHLYEMLMILAIITVIIGVIGSIAYWDIKQIIIYNIITAIGVILYGVAVSTETSLTGSVFYLIHDMLIKAALFLLIGMIIHITGTSNLRKFSGLIKHYPTLAWTYFIAALSLGGIPPLSGFVGKMLTVQGGFEANEFIGSMIILITSILVLYSVMKIFIFGFWGKADQMYVSKENVSYHALLMPIILIVVISVFYGVGAEAVHSFIAQAVEPLINPEIYIEAVLKE</sequence>
<feature type="transmembrane region" description="Helical" evidence="9">
    <location>
        <begin position="411"/>
        <end position="433"/>
    </location>
</feature>
<feature type="transmembrane region" description="Helical" evidence="9">
    <location>
        <begin position="445"/>
        <end position="466"/>
    </location>
</feature>
<evidence type="ECO:0000256" key="5">
    <source>
        <dbReference type="ARBA" id="ARBA00022692"/>
    </source>
</evidence>
<dbReference type="NCBIfam" id="NF005818">
    <property type="entry name" value="PRK07691.1"/>
    <property type="match status" value="1"/>
</dbReference>
<keyword evidence="12" id="KW-1185">Reference proteome</keyword>
<feature type="transmembrane region" description="Helical" evidence="9">
    <location>
        <begin position="68"/>
        <end position="95"/>
    </location>
</feature>
<evidence type="ECO:0000256" key="9">
    <source>
        <dbReference type="SAM" id="Phobius"/>
    </source>
</evidence>
<evidence type="ECO:0000256" key="2">
    <source>
        <dbReference type="ARBA" id="ARBA00005346"/>
    </source>
</evidence>
<dbReference type="InterPro" id="IPR001750">
    <property type="entry name" value="ND/Mrp_TM"/>
</dbReference>
<feature type="transmembrane region" description="Helical" evidence="9">
    <location>
        <begin position="300"/>
        <end position="317"/>
    </location>
</feature>
<accession>A0ABT2WJ48</accession>
<dbReference type="RefSeq" id="WP_173660822.1">
    <property type="nucleotide sequence ID" value="NZ_JAOUSE010000061.1"/>
</dbReference>
<feature type="transmembrane region" description="Helical" evidence="9">
    <location>
        <begin position="30"/>
        <end position="48"/>
    </location>
</feature>
<keyword evidence="7 9" id="KW-0472">Membrane</keyword>
<keyword evidence="3" id="KW-0050">Antiport</keyword>
<evidence type="ECO:0000313" key="12">
    <source>
        <dbReference type="Proteomes" id="UP001208656"/>
    </source>
</evidence>
<evidence type="ECO:0000256" key="4">
    <source>
        <dbReference type="ARBA" id="ARBA00022475"/>
    </source>
</evidence>
<dbReference type="Pfam" id="PF00361">
    <property type="entry name" value="Proton_antipo_M"/>
    <property type="match status" value="1"/>
</dbReference>
<evidence type="ECO:0000256" key="1">
    <source>
        <dbReference type="ARBA" id="ARBA00004651"/>
    </source>
</evidence>
<evidence type="ECO:0000259" key="10">
    <source>
        <dbReference type="Pfam" id="PF00361"/>
    </source>
</evidence>
<feature type="transmembrane region" description="Helical" evidence="9">
    <location>
        <begin position="130"/>
        <end position="150"/>
    </location>
</feature>
<reference evidence="11 12" key="1">
    <citation type="submission" date="2022-10" db="EMBL/GenBank/DDBJ databases">
        <title>Description of Fervidibacillus gen. nov. in the family Fervidibacillaceae fam. nov. with two species, Fervidibacillus albus sp. nov., and Fervidibacillus halotolerans sp. nov., isolated from tidal flat sediments.</title>
        <authorList>
            <person name="Kwon K.K."/>
            <person name="Yang S.-H."/>
        </authorList>
    </citation>
    <scope>NUCLEOTIDE SEQUENCE [LARGE SCALE GENOMIC DNA]</scope>
    <source>
        <strain evidence="11 12">DSM 23332</strain>
    </source>
</reference>
<dbReference type="InterPro" id="IPR050586">
    <property type="entry name" value="CPA3_Na-H_Antiporter_D"/>
</dbReference>
<dbReference type="PRINTS" id="PR01437">
    <property type="entry name" value="NUOXDRDTASE4"/>
</dbReference>
<gene>
    <name evidence="11" type="ORF">OEV82_14190</name>
</gene>
<keyword evidence="6 9" id="KW-1133">Transmembrane helix</keyword>
<dbReference type="EMBL" id="JAOUSE010000061">
    <property type="protein sequence ID" value="MCU9595580.1"/>
    <property type="molecule type" value="Genomic_DNA"/>
</dbReference>
<dbReference type="PANTHER" id="PTHR42703">
    <property type="entry name" value="NADH DEHYDROGENASE"/>
    <property type="match status" value="1"/>
</dbReference>
<evidence type="ECO:0000256" key="3">
    <source>
        <dbReference type="ARBA" id="ARBA00022449"/>
    </source>
</evidence>